<protein>
    <submittedName>
        <fullName evidence="3">MerR family transcriptional regulator</fullName>
    </submittedName>
</protein>
<dbReference type="InterPro" id="IPR012925">
    <property type="entry name" value="TipAS_dom"/>
</dbReference>
<reference evidence="3 4" key="1">
    <citation type="submission" date="2021-10" db="EMBL/GenBank/DDBJ databases">
        <title>Anaerobic single-cell dispensing facilitates the cultivation of human gut bacteria.</title>
        <authorList>
            <person name="Afrizal A."/>
        </authorList>
    </citation>
    <scope>NUCLEOTIDE SEQUENCE [LARGE SCALE GENOMIC DNA]</scope>
    <source>
        <strain evidence="3 4">CLA-AA-H200</strain>
    </source>
</reference>
<organism evidence="3 4">
    <name type="scientific">Ruminococcus turbiniformis</name>
    <dbReference type="NCBI Taxonomy" id="2881258"/>
    <lineage>
        <taxon>Bacteria</taxon>
        <taxon>Bacillati</taxon>
        <taxon>Bacillota</taxon>
        <taxon>Clostridia</taxon>
        <taxon>Eubacteriales</taxon>
        <taxon>Oscillospiraceae</taxon>
        <taxon>Ruminococcus</taxon>
    </lineage>
</organism>
<dbReference type="CDD" id="cd01106">
    <property type="entry name" value="HTH_TipAL-Mta"/>
    <property type="match status" value="1"/>
</dbReference>
<dbReference type="RefSeq" id="WP_227707047.1">
    <property type="nucleotide sequence ID" value="NZ_JAJEQX010000007.1"/>
</dbReference>
<dbReference type="Gene3D" id="1.10.1660.10">
    <property type="match status" value="1"/>
</dbReference>
<dbReference type="InterPro" id="IPR000551">
    <property type="entry name" value="MerR-type_HTH_dom"/>
</dbReference>
<dbReference type="EMBL" id="JAJEQX010000007">
    <property type="protein sequence ID" value="MCC2253906.1"/>
    <property type="molecule type" value="Genomic_DNA"/>
</dbReference>
<keyword evidence="4" id="KW-1185">Reference proteome</keyword>
<name>A0ABS8FV86_9FIRM</name>
<gene>
    <name evidence="3" type="ORF">LKD70_05565</name>
</gene>
<dbReference type="SMART" id="SM00422">
    <property type="entry name" value="HTH_MERR"/>
    <property type="match status" value="1"/>
</dbReference>
<dbReference type="InterPro" id="IPR047057">
    <property type="entry name" value="MerR_fam"/>
</dbReference>
<evidence type="ECO:0000259" key="2">
    <source>
        <dbReference type="PROSITE" id="PS50937"/>
    </source>
</evidence>
<dbReference type="Proteomes" id="UP001198151">
    <property type="component" value="Unassembled WGS sequence"/>
</dbReference>
<evidence type="ECO:0000256" key="1">
    <source>
        <dbReference type="ARBA" id="ARBA00023125"/>
    </source>
</evidence>
<dbReference type="PROSITE" id="PS50937">
    <property type="entry name" value="HTH_MERR_2"/>
    <property type="match status" value="1"/>
</dbReference>
<keyword evidence="1" id="KW-0238">DNA-binding</keyword>
<accession>A0ABS8FV86</accession>
<sequence>MKTVKEVSDLTGISIRTLRYYDEIGLLRPAKVTEAGYRLYDRRSLEKLQEIMFCRELDLPLGDIKKMLEAPGYDRKKLLAEQKECLIRKRNRLNGLISLITDVIQGEHVLNFEAFSEKDRADVISHMIAAASKEQKESFAEQYGSMEAFRETVDENLKDEKVQIQLNRWYSGKDRALKASLEASGNTEDFMPQQEENERIYRQFADAMRSEDMDEAEAAVEKLAVNYKKLFHLENARALLLDMANEYLKGEKLSEETDRQYGAGISAFIAEAIRRFYGENC</sequence>
<dbReference type="PANTHER" id="PTHR30204">
    <property type="entry name" value="REDOX-CYCLING DRUG-SENSING TRANSCRIPTIONAL ACTIVATOR SOXR"/>
    <property type="match status" value="1"/>
</dbReference>
<dbReference type="InterPro" id="IPR009061">
    <property type="entry name" value="DNA-bd_dom_put_sf"/>
</dbReference>
<proteinExistence type="predicted"/>
<feature type="domain" description="HTH merR-type" evidence="2">
    <location>
        <begin position="1"/>
        <end position="70"/>
    </location>
</feature>
<comment type="caution">
    <text evidence="3">The sequence shown here is derived from an EMBL/GenBank/DDBJ whole genome shotgun (WGS) entry which is preliminary data.</text>
</comment>
<dbReference type="PANTHER" id="PTHR30204:SF90">
    <property type="entry name" value="HTH-TYPE TRANSCRIPTIONAL ACTIVATOR MTA"/>
    <property type="match status" value="1"/>
</dbReference>
<evidence type="ECO:0000313" key="3">
    <source>
        <dbReference type="EMBL" id="MCC2253906.1"/>
    </source>
</evidence>
<evidence type="ECO:0000313" key="4">
    <source>
        <dbReference type="Proteomes" id="UP001198151"/>
    </source>
</evidence>
<dbReference type="Pfam" id="PF13411">
    <property type="entry name" value="MerR_1"/>
    <property type="match status" value="1"/>
</dbReference>
<dbReference type="Pfam" id="PF07739">
    <property type="entry name" value="TipAS"/>
    <property type="match status" value="1"/>
</dbReference>
<dbReference type="SUPFAM" id="SSF46955">
    <property type="entry name" value="Putative DNA-binding domain"/>
    <property type="match status" value="1"/>
</dbReference>